<dbReference type="EMBL" id="VOSL01000049">
    <property type="protein sequence ID" value="TXD35496.1"/>
    <property type="molecule type" value="Genomic_DNA"/>
</dbReference>
<dbReference type="AlphaFoldDB" id="A0A5C6X5F5"/>
<keyword evidence="1" id="KW-1133">Transmembrane helix</keyword>
<feature type="domain" description="Urease accessory protein UreH-like transmembrane" evidence="2">
    <location>
        <begin position="99"/>
        <end position="308"/>
    </location>
</feature>
<evidence type="ECO:0000259" key="2">
    <source>
        <dbReference type="Pfam" id="PF13386"/>
    </source>
</evidence>
<reference evidence="3 4" key="1">
    <citation type="submission" date="2019-08" db="EMBL/GenBank/DDBJ databases">
        <title>Bradymonadales sp. TMQ2.</title>
        <authorList>
            <person name="Liang Q."/>
        </authorList>
    </citation>
    <scope>NUCLEOTIDE SEQUENCE [LARGE SCALE GENOMIC DNA]</scope>
    <source>
        <strain evidence="3 4">TMQ2</strain>
    </source>
</reference>
<keyword evidence="1" id="KW-0472">Membrane</keyword>
<dbReference type="PANTHER" id="PTHR42208">
    <property type="entry name" value="HEAVY METAL TRANSPORTER-RELATED"/>
    <property type="match status" value="1"/>
</dbReference>
<gene>
    <name evidence="3" type="ORF">FRC96_10945</name>
</gene>
<feature type="transmembrane region" description="Helical" evidence="1">
    <location>
        <begin position="172"/>
        <end position="190"/>
    </location>
</feature>
<organism evidence="3 4">
    <name type="scientific">Lujinxingia vulgaris</name>
    <dbReference type="NCBI Taxonomy" id="2600176"/>
    <lineage>
        <taxon>Bacteria</taxon>
        <taxon>Deltaproteobacteria</taxon>
        <taxon>Bradymonadales</taxon>
        <taxon>Lujinxingiaceae</taxon>
        <taxon>Lujinxingia</taxon>
    </lineage>
</organism>
<accession>A0A5C6X5F5</accession>
<sequence>MDLRACKKCVWLSLCAENAQSKDGAVGIRNAVRVVRSGARGAGRVWRAACSMIERWTGVRASDETRAQGVRMSDVVEVGAWAQVAPFYAQVLGVGVIWVSLHCAGMCGPIMASLTATTGAWREPTPTRRVIKASAGVLSYQGGRALTYAAMGAGAGALGAMAQGWVRGMTQSAGLVVAAVLVAAGLWKMLPARYRSAGVGGRLGAKVAALSGGLLQRAMRLAPKNPWLKMGVMGLMMGLLPCMLMFWVLSIAAATASPWHGAGVMVLLVAMTTPVLMAAASGSSLLGGRLRAASTWLVAAGLILSGVWMGLIGAAANGWIDHIYLAFDLFGEAWTMMLW</sequence>
<evidence type="ECO:0000313" key="4">
    <source>
        <dbReference type="Proteomes" id="UP000321046"/>
    </source>
</evidence>
<dbReference type="Pfam" id="PF13386">
    <property type="entry name" value="DsbD_2"/>
    <property type="match status" value="1"/>
</dbReference>
<dbReference type="InterPro" id="IPR039447">
    <property type="entry name" value="UreH-like_TM_dom"/>
</dbReference>
<comment type="caution">
    <text evidence="3">The sequence shown here is derived from an EMBL/GenBank/DDBJ whole genome shotgun (WGS) entry which is preliminary data.</text>
</comment>
<feature type="transmembrane region" description="Helical" evidence="1">
    <location>
        <begin position="292"/>
        <end position="320"/>
    </location>
</feature>
<feature type="transmembrane region" description="Helical" evidence="1">
    <location>
        <begin position="227"/>
        <end position="253"/>
    </location>
</feature>
<evidence type="ECO:0000256" key="1">
    <source>
        <dbReference type="SAM" id="Phobius"/>
    </source>
</evidence>
<evidence type="ECO:0000313" key="3">
    <source>
        <dbReference type="EMBL" id="TXD35496.1"/>
    </source>
</evidence>
<name>A0A5C6X5F5_9DELT</name>
<dbReference type="OrthoDB" id="5502499at2"/>
<dbReference type="PANTHER" id="PTHR42208:SF1">
    <property type="entry name" value="HEAVY METAL TRANSPORTER"/>
    <property type="match status" value="1"/>
</dbReference>
<keyword evidence="1" id="KW-0812">Transmembrane</keyword>
<dbReference type="Proteomes" id="UP000321046">
    <property type="component" value="Unassembled WGS sequence"/>
</dbReference>
<proteinExistence type="predicted"/>
<protein>
    <submittedName>
        <fullName evidence="3">Sulfite exporter TauE/SafE family protein</fullName>
    </submittedName>
</protein>
<feature type="transmembrane region" description="Helical" evidence="1">
    <location>
        <begin position="259"/>
        <end position="280"/>
    </location>
</feature>